<evidence type="ECO:0000256" key="1">
    <source>
        <dbReference type="SAM" id="MobiDB-lite"/>
    </source>
</evidence>
<feature type="compositionally biased region" description="Polar residues" evidence="1">
    <location>
        <begin position="223"/>
        <end position="232"/>
    </location>
</feature>
<keyword evidence="3" id="KW-1185">Reference proteome</keyword>
<comment type="caution">
    <text evidence="2">The sequence shown here is derived from an EMBL/GenBank/DDBJ whole genome shotgun (WGS) entry which is preliminary data.</text>
</comment>
<accession>A0A8X7RTL8</accession>
<feature type="region of interest" description="Disordered" evidence="1">
    <location>
        <begin position="223"/>
        <end position="245"/>
    </location>
</feature>
<evidence type="ECO:0000313" key="3">
    <source>
        <dbReference type="Proteomes" id="UP000886595"/>
    </source>
</evidence>
<proteinExistence type="predicted"/>
<dbReference type="AlphaFoldDB" id="A0A8X7RTL8"/>
<dbReference type="EMBL" id="JAAMPC010000009">
    <property type="protein sequence ID" value="KAG2293827.1"/>
    <property type="molecule type" value="Genomic_DNA"/>
</dbReference>
<organism evidence="2 3">
    <name type="scientific">Brassica carinata</name>
    <name type="common">Ethiopian mustard</name>
    <name type="synonym">Abyssinian cabbage</name>
    <dbReference type="NCBI Taxonomy" id="52824"/>
    <lineage>
        <taxon>Eukaryota</taxon>
        <taxon>Viridiplantae</taxon>
        <taxon>Streptophyta</taxon>
        <taxon>Embryophyta</taxon>
        <taxon>Tracheophyta</taxon>
        <taxon>Spermatophyta</taxon>
        <taxon>Magnoliopsida</taxon>
        <taxon>eudicotyledons</taxon>
        <taxon>Gunneridae</taxon>
        <taxon>Pentapetalae</taxon>
        <taxon>rosids</taxon>
        <taxon>malvids</taxon>
        <taxon>Brassicales</taxon>
        <taxon>Brassicaceae</taxon>
        <taxon>Brassiceae</taxon>
        <taxon>Brassica</taxon>
    </lineage>
</organism>
<name>A0A8X7RTL8_BRACI</name>
<sequence>MEGNSIDDSENANAVMHTPTAMSKLQSSSGRVLRDLTNLPMKKDLDGSLKRSTSIPPPIDVPCKTTITQAGIEVVSTSERVSNKRNRNLNAYSGTVKVNTKMDTSRTTIPLTSIFGRILGDLQNFSGSKVQNGYQSAAGHMSDRTYIHCENQLNTTKYPPSKRNKFYTDLRVNDQIAQRKKVLKSGIKQRNSVLRKDDARSTPKLMQTVVTGTNNTKVTYPSQVGYASNDNSFPEVPSEGRDDQFYDLSSQESDKLSNNSDHVKCLYRDAVSEKANIESMMSRIRKICESKGKTKKTPNPQPITKTIGESYNIMINKNLVLLILNIHVYIMCRIC</sequence>
<gene>
    <name evidence="2" type="ORF">Bca52824_040496</name>
</gene>
<dbReference type="Proteomes" id="UP000886595">
    <property type="component" value="Unassembled WGS sequence"/>
</dbReference>
<evidence type="ECO:0000313" key="2">
    <source>
        <dbReference type="EMBL" id="KAG2293827.1"/>
    </source>
</evidence>
<protein>
    <submittedName>
        <fullName evidence="2">Uncharacterized protein</fullName>
    </submittedName>
</protein>
<reference evidence="2 3" key="1">
    <citation type="submission" date="2020-02" db="EMBL/GenBank/DDBJ databases">
        <authorList>
            <person name="Ma Q."/>
            <person name="Huang Y."/>
            <person name="Song X."/>
            <person name="Pei D."/>
        </authorList>
    </citation>
    <scope>NUCLEOTIDE SEQUENCE [LARGE SCALE GENOMIC DNA]</scope>
    <source>
        <strain evidence="2">Sxm20200214</strain>
        <tissue evidence="2">Leaf</tissue>
    </source>
</reference>